<proteinExistence type="predicted"/>
<feature type="transmembrane region" description="Helical" evidence="2">
    <location>
        <begin position="172"/>
        <end position="190"/>
    </location>
</feature>
<accession>A0ABX8VI29</accession>
<dbReference type="InterPro" id="IPR009339">
    <property type="entry name" value="DUF998"/>
</dbReference>
<sequence length="231" mass="24027">MAGVLGAFVFLSAVVTLHLVRRDISPVDGFVSDYANGWTRSLFTVAVLGHGVGNVALAVGLGVDLGTSRSARWGAFAFGAAGIGLLIAGVFRTDPAYAPPSVSGQVHSGAVSISFLVELAALLVFAGVFRLHPDWRAYARPTLVLAILAGATTLWMLVAVEMHWVPGIAERTALGVFLIWEFLAAYRLVFRRPASDQPAIVVAAQRTAGSRLAPAVHPGSGSTGGVGNGRP</sequence>
<evidence type="ECO:0000313" key="4">
    <source>
        <dbReference type="Proteomes" id="UP000825367"/>
    </source>
</evidence>
<name>A0ABX8VI29_9MYCO</name>
<feature type="transmembrane region" description="Helical" evidence="2">
    <location>
        <begin position="111"/>
        <end position="131"/>
    </location>
</feature>
<feature type="transmembrane region" description="Helical" evidence="2">
    <location>
        <begin position="73"/>
        <end position="91"/>
    </location>
</feature>
<feature type="region of interest" description="Disordered" evidence="1">
    <location>
        <begin position="212"/>
        <end position="231"/>
    </location>
</feature>
<dbReference type="Proteomes" id="UP000825367">
    <property type="component" value="Chromosome"/>
</dbReference>
<reference evidence="3 4" key="1">
    <citation type="submission" date="2021-07" db="EMBL/GenBank/DDBJ databases">
        <title>Whole genome sequencing of non-tuberculosis mycobacteria type-strains.</title>
        <authorList>
            <person name="Igarashi Y."/>
            <person name="Osugi A."/>
            <person name="Mitarai S."/>
        </authorList>
    </citation>
    <scope>NUCLEOTIDE SEQUENCE [LARGE SCALE GENOMIC DNA]</scope>
    <source>
        <strain evidence="3 4">JCM 16370</strain>
    </source>
</reference>
<dbReference type="Pfam" id="PF06197">
    <property type="entry name" value="DUF998"/>
    <property type="match status" value="1"/>
</dbReference>
<keyword evidence="4" id="KW-1185">Reference proteome</keyword>
<feature type="transmembrane region" description="Helical" evidence="2">
    <location>
        <begin position="143"/>
        <end position="160"/>
    </location>
</feature>
<gene>
    <name evidence="3" type="ORF">K0O64_20310</name>
</gene>
<evidence type="ECO:0000313" key="3">
    <source>
        <dbReference type="EMBL" id="QYL15440.1"/>
    </source>
</evidence>
<feature type="transmembrane region" description="Helical" evidence="2">
    <location>
        <begin position="38"/>
        <end position="61"/>
    </location>
</feature>
<evidence type="ECO:0000256" key="2">
    <source>
        <dbReference type="SAM" id="Phobius"/>
    </source>
</evidence>
<dbReference type="EMBL" id="CP080333">
    <property type="protein sequence ID" value="QYL15440.1"/>
    <property type="molecule type" value="Genomic_DNA"/>
</dbReference>
<evidence type="ECO:0000256" key="1">
    <source>
        <dbReference type="SAM" id="MobiDB-lite"/>
    </source>
</evidence>
<feature type="compositionally biased region" description="Gly residues" evidence="1">
    <location>
        <begin position="221"/>
        <end position="231"/>
    </location>
</feature>
<dbReference type="RefSeq" id="WP_164520112.1">
    <property type="nucleotide sequence ID" value="NZ_BAAAVX010000030.1"/>
</dbReference>
<organism evidence="3 4">
    <name type="scientific">Mycolicibacterium pallens</name>
    <dbReference type="NCBI Taxonomy" id="370524"/>
    <lineage>
        <taxon>Bacteria</taxon>
        <taxon>Bacillati</taxon>
        <taxon>Actinomycetota</taxon>
        <taxon>Actinomycetes</taxon>
        <taxon>Mycobacteriales</taxon>
        <taxon>Mycobacteriaceae</taxon>
        <taxon>Mycolicibacterium</taxon>
    </lineage>
</organism>
<keyword evidence="2" id="KW-0472">Membrane</keyword>
<keyword evidence="2" id="KW-1133">Transmembrane helix</keyword>
<keyword evidence="2" id="KW-0812">Transmembrane</keyword>
<protein>
    <submittedName>
        <fullName evidence="3">DUF998 domain-containing protein</fullName>
    </submittedName>
</protein>